<feature type="compositionally biased region" description="Basic and acidic residues" evidence="1">
    <location>
        <begin position="16"/>
        <end position="29"/>
    </location>
</feature>
<dbReference type="STRING" id="252740.A0A423VEK9"/>
<gene>
    <name evidence="2" type="ORF">VSDG_08676</name>
</gene>
<evidence type="ECO:0000313" key="2">
    <source>
        <dbReference type="EMBL" id="ROV89430.1"/>
    </source>
</evidence>
<comment type="caution">
    <text evidence="2">The sequence shown here is derived from an EMBL/GenBank/DDBJ whole genome shotgun (WGS) entry which is preliminary data.</text>
</comment>
<proteinExistence type="predicted"/>
<sequence>MSLKRILNEDSAEGSRQTRRDYHHGHQDDFSDVPLIQGQNWDSLLTGFQNLLDGENDVYPDNDTLGLSRNISDPAYDIEEDIWELMTQRNDSMTIDSMLNTEDERTNHMDLDVTDVSHRLDGSEASVAGFASQDDENDQIVCYGMVHRAAVKVVGVMGEVDKRLTANCNLGQCPRGFQDFKIRTEGATTNLIFPDGARLGILDQHSTEALRPLLEQPKLEFDAFAEINAIRSTIGRARKSTDAVIRVNININGPKTLAQEIGQDMSNRKVWLQRPLITTFPYHNPHVIEFPGIEYHPQALEAEIATPTSQKKQSFEDLQRSVAEVYSTLGRDKDLSRVAGDSRLKTQLLPHQEEALDFMTQRENGEISEKYRLWKSEDRNGQKQ</sequence>
<evidence type="ECO:0000256" key="1">
    <source>
        <dbReference type="SAM" id="MobiDB-lite"/>
    </source>
</evidence>
<keyword evidence="3" id="KW-1185">Reference proteome</keyword>
<evidence type="ECO:0000313" key="3">
    <source>
        <dbReference type="Proteomes" id="UP000284375"/>
    </source>
</evidence>
<reference evidence="2 3" key="1">
    <citation type="submission" date="2015-09" db="EMBL/GenBank/DDBJ databases">
        <title>Host preference determinants of Valsa canker pathogens revealed by comparative genomics.</title>
        <authorList>
            <person name="Yin Z."/>
            <person name="Huang L."/>
        </authorList>
    </citation>
    <scope>NUCLEOTIDE SEQUENCE [LARGE SCALE GENOMIC DNA]</scope>
    <source>
        <strain evidence="2 3">YSFL</strain>
    </source>
</reference>
<dbReference type="EMBL" id="LJZO01000058">
    <property type="protein sequence ID" value="ROV89430.1"/>
    <property type="molecule type" value="Genomic_DNA"/>
</dbReference>
<accession>A0A423VEK9</accession>
<dbReference type="AlphaFoldDB" id="A0A423VEK9"/>
<organism evidence="2 3">
    <name type="scientific">Cytospora chrysosperma</name>
    <name type="common">Cytospora canker fungus</name>
    <name type="synonym">Sphaeria chrysosperma</name>
    <dbReference type="NCBI Taxonomy" id="252740"/>
    <lineage>
        <taxon>Eukaryota</taxon>
        <taxon>Fungi</taxon>
        <taxon>Dikarya</taxon>
        <taxon>Ascomycota</taxon>
        <taxon>Pezizomycotina</taxon>
        <taxon>Sordariomycetes</taxon>
        <taxon>Sordariomycetidae</taxon>
        <taxon>Diaporthales</taxon>
        <taxon>Cytosporaceae</taxon>
        <taxon>Cytospora</taxon>
    </lineage>
</organism>
<dbReference type="Proteomes" id="UP000284375">
    <property type="component" value="Unassembled WGS sequence"/>
</dbReference>
<dbReference type="OrthoDB" id="448448at2759"/>
<name>A0A423VEK9_CYTCH</name>
<feature type="region of interest" description="Disordered" evidence="1">
    <location>
        <begin position="1"/>
        <end position="33"/>
    </location>
</feature>
<protein>
    <submittedName>
        <fullName evidence="2">Uncharacterized protein</fullName>
    </submittedName>
</protein>